<feature type="domain" description="Radical SAM core" evidence="7">
    <location>
        <begin position="14"/>
        <end position="237"/>
    </location>
</feature>
<evidence type="ECO:0000256" key="2">
    <source>
        <dbReference type="ARBA" id="ARBA00022485"/>
    </source>
</evidence>
<dbReference type="GO" id="GO:0046872">
    <property type="term" value="F:metal ion binding"/>
    <property type="evidence" value="ECO:0007669"/>
    <property type="project" value="UniProtKB-KW"/>
</dbReference>
<dbReference type="Proteomes" id="UP000660861">
    <property type="component" value="Unassembled WGS sequence"/>
</dbReference>
<dbReference type="Gene3D" id="3.20.20.70">
    <property type="entry name" value="Aldolase class I"/>
    <property type="match status" value="1"/>
</dbReference>
<dbReference type="AlphaFoldDB" id="A0A926EE35"/>
<evidence type="ECO:0000313" key="8">
    <source>
        <dbReference type="EMBL" id="MBC8570504.1"/>
    </source>
</evidence>
<dbReference type="PANTHER" id="PTHR43787">
    <property type="entry name" value="FEMO COFACTOR BIOSYNTHESIS PROTEIN NIFB-RELATED"/>
    <property type="match status" value="1"/>
</dbReference>
<evidence type="ECO:0000313" key="9">
    <source>
        <dbReference type="Proteomes" id="UP000660861"/>
    </source>
</evidence>
<proteinExistence type="predicted"/>
<dbReference type="CDD" id="cd01335">
    <property type="entry name" value="Radical_SAM"/>
    <property type="match status" value="1"/>
</dbReference>
<evidence type="ECO:0000259" key="7">
    <source>
        <dbReference type="PROSITE" id="PS51918"/>
    </source>
</evidence>
<keyword evidence="3" id="KW-0949">S-adenosyl-L-methionine</keyword>
<protein>
    <submittedName>
        <fullName evidence="8">Radical SAM protein</fullName>
    </submittedName>
</protein>
<dbReference type="InterPro" id="IPR013785">
    <property type="entry name" value="Aldolase_TIM"/>
</dbReference>
<comment type="cofactor">
    <cofactor evidence="1">
        <name>[4Fe-4S] cluster</name>
        <dbReference type="ChEBI" id="CHEBI:49883"/>
    </cofactor>
</comment>
<keyword evidence="2" id="KW-0004">4Fe-4S</keyword>
<evidence type="ECO:0000256" key="5">
    <source>
        <dbReference type="ARBA" id="ARBA00023004"/>
    </source>
</evidence>
<name>A0A926EE35_9FIRM</name>
<dbReference type="RefSeq" id="WP_262397593.1">
    <property type="nucleotide sequence ID" value="NZ_JACRTC010000003.1"/>
</dbReference>
<accession>A0A926EE35</accession>
<dbReference type="PROSITE" id="PS51918">
    <property type="entry name" value="RADICAL_SAM"/>
    <property type="match status" value="1"/>
</dbReference>
<dbReference type="InterPro" id="IPR040084">
    <property type="entry name" value="GTPase_Obg"/>
</dbReference>
<dbReference type="EMBL" id="JACRTC010000003">
    <property type="protein sequence ID" value="MBC8570504.1"/>
    <property type="molecule type" value="Genomic_DNA"/>
</dbReference>
<dbReference type="Pfam" id="PF04055">
    <property type="entry name" value="Radical_SAM"/>
    <property type="match status" value="1"/>
</dbReference>
<keyword evidence="6" id="KW-0411">Iron-sulfur</keyword>
<gene>
    <name evidence="8" type="ORF">H8709_06625</name>
</gene>
<evidence type="ECO:0000256" key="4">
    <source>
        <dbReference type="ARBA" id="ARBA00022723"/>
    </source>
</evidence>
<dbReference type="PANTHER" id="PTHR43787:SF11">
    <property type="entry name" value="UPF0026 PROTEIN SLR1464"/>
    <property type="match status" value="1"/>
</dbReference>
<keyword evidence="5" id="KW-0408">Iron</keyword>
<sequence length="308" mass="34944">MENLQHAFGPVPSRRLGNSLGLSPIPPKTCNYSCIYCQLGRTDHMTTQRREYYPVSEIIAEFETYLKDEDKFDVVTIVGEGEPTLYAKLGELIKEVKRRTDKPVAVITNSALLSDPQVREELMHCDIVLPSLDACDEETFRRIDRPQGSLRFQEIQEGLIAFSHAYTGQLWLEIMLCGGVNDSPAAIDRFAELLPRIRYDRLYINTPVRPPAEPDVRVASPAAIQYAVEKLGGISIDMLSTGSFFSEIADDYEAILSIIARHPMNQFEVMSFLDSRCSPNKDKFLAKLRQDQRVEAVDYKGITTFRRK</sequence>
<dbReference type="GO" id="GO:0003824">
    <property type="term" value="F:catalytic activity"/>
    <property type="evidence" value="ECO:0007669"/>
    <property type="project" value="InterPro"/>
</dbReference>
<comment type="caution">
    <text evidence="8">The sequence shown here is derived from an EMBL/GenBank/DDBJ whole genome shotgun (WGS) entry which is preliminary data.</text>
</comment>
<dbReference type="SFLD" id="SFLDG01083">
    <property type="entry name" value="Uncharacterised_Radical_SAM_Su"/>
    <property type="match status" value="1"/>
</dbReference>
<organism evidence="8 9">
    <name type="scientific">Zongyangia hominis</name>
    <dbReference type="NCBI Taxonomy" id="2763677"/>
    <lineage>
        <taxon>Bacteria</taxon>
        <taxon>Bacillati</taxon>
        <taxon>Bacillota</taxon>
        <taxon>Clostridia</taxon>
        <taxon>Eubacteriales</taxon>
        <taxon>Oscillospiraceae</taxon>
        <taxon>Zongyangia</taxon>
    </lineage>
</organism>
<dbReference type="InterPro" id="IPR007197">
    <property type="entry name" value="rSAM"/>
</dbReference>
<dbReference type="GO" id="GO:0051539">
    <property type="term" value="F:4 iron, 4 sulfur cluster binding"/>
    <property type="evidence" value="ECO:0007669"/>
    <property type="project" value="UniProtKB-KW"/>
</dbReference>
<evidence type="ECO:0000256" key="3">
    <source>
        <dbReference type="ARBA" id="ARBA00022691"/>
    </source>
</evidence>
<dbReference type="InterPro" id="IPR058240">
    <property type="entry name" value="rSAM_sf"/>
</dbReference>
<dbReference type="SUPFAM" id="SSF102114">
    <property type="entry name" value="Radical SAM enzymes"/>
    <property type="match status" value="1"/>
</dbReference>
<evidence type="ECO:0000256" key="1">
    <source>
        <dbReference type="ARBA" id="ARBA00001966"/>
    </source>
</evidence>
<dbReference type="SFLD" id="SFLDS00029">
    <property type="entry name" value="Radical_SAM"/>
    <property type="match status" value="1"/>
</dbReference>
<keyword evidence="4" id="KW-0479">Metal-binding</keyword>
<keyword evidence="9" id="KW-1185">Reference proteome</keyword>
<evidence type="ECO:0000256" key="6">
    <source>
        <dbReference type="ARBA" id="ARBA00023014"/>
    </source>
</evidence>
<reference evidence="8" key="1">
    <citation type="submission" date="2020-08" db="EMBL/GenBank/DDBJ databases">
        <title>Genome public.</title>
        <authorList>
            <person name="Liu C."/>
            <person name="Sun Q."/>
        </authorList>
    </citation>
    <scope>NUCLEOTIDE SEQUENCE</scope>
    <source>
        <strain evidence="8">NSJ-54</strain>
    </source>
</reference>